<keyword evidence="2 13" id="KW-0444">Lipid biosynthesis</keyword>
<comment type="cofactor">
    <cofactor evidence="13">
        <name>Zn(2+)</name>
        <dbReference type="ChEBI" id="CHEBI:29105"/>
    </cofactor>
    <text evidence="13">Binds 1 zinc ion per subunit.</text>
</comment>
<feature type="zinc finger region" description="C4-type" evidence="13">
    <location>
        <begin position="36"/>
        <end position="58"/>
    </location>
</feature>
<feature type="domain" description="CoA carboxyltransferase N-terminal" evidence="14">
    <location>
        <begin position="32"/>
        <end position="290"/>
    </location>
</feature>
<dbReference type="HAMAP" id="MF_01395">
    <property type="entry name" value="AcetylCoA_CT_beta"/>
    <property type="match status" value="1"/>
</dbReference>
<name>A0A0B3W4M1_9FIRM</name>
<dbReference type="InterPro" id="IPR034733">
    <property type="entry name" value="AcCoA_carboxyl_beta"/>
</dbReference>
<keyword evidence="6 13" id="KW-0863">Zinc-finger</keyword>
<dbReference type="NCBIfam" id="TIGR00515">
    <property type="entry name" value="accD"/>
    <property type="match status" value="1"/>
</dbReference>
<evidence type="ECO:0000256" key="4">
    <source>
        <dbReference type="ARBA" id="ARBA00022723"/>
    </source>
</evidence>
<evidence type="ECO:0000256" key="1">
    <source>
        <dbReference type="ARBA" id="ARBA00004496"/>
    </source>
</evidence>
<evidence type="ECO:0000256" key="5">
    <source>
        <dbReference type="ARBA" id="ARBA00022741"/>
    </source>
</evidence>
<dbReference type="GO" id="GO:0006633">
    <property type="term" value="P:fatty acid biosynthetic process"/>
    <property type="evidence" value="ECO:0007669"/>
    <property type="project" value="UniProtKB-KW"/>
</dbReference>
<dbReference type="InterPro" id="IPR029045">
    <property type="entry name" value="ClpP/crotonase-like_dom_sf"/>
</dbReference>
<dbReference type="Gene3D" id="3.90.226.10">
    <property type="entry name" value="2-enoyl-CoA Hydratase, Chain A, domain 1"/>
    <property type="match status" value="1"/>
</dbReference>
<dbReference type="PANTHER" id="PTHR42995:SF5">
    <property type="entry name" value="ACETYL-COENZYME A CARBOXYLASE CARBOXYL TRANSFERASE SUBUNIT BETA, CHLOROPLASTIC"/>
    <property type="match status" value="1"/>
</dbReference>
<evidence type="ECO:0000256" key="2">
    <source>
        <dbReference type="ARBA" id="ARBA00022516"/>
    </source>
</evidence>
<organism evidence="15 16">
    <name type="scientific">Terrisporobacter othiniensis</name>
    <dbReference type="NCBI Taxonomy" id="1577792"/>
    <lineage>
        <taxon>Bacteria</taxon>
        <taxon>Bacillati</taxon>
        <taxon>Bacillota</taxon>
        <taxon>Clostridia</taxon>
        <taxon>Peptostreptococcales</taxon>
        <taxon>Peptostreptococcaceae</taxon>
        <taxon>Terrisporobacter</taxon>
    </lineage>
</organism>
<evidence type="ECO:0000256" key="13">
    <source>
        <dbReference type="HAMAP-Rule" id="MF_01395"/>
    </source>
</evidence>
<reference evidence="15 16" key="1">
    <citation type="submission" date="2014-12" db="EMBL/GenBank/DDBJ databases">
        <title>Draft genome sequence of Terrisporobacter sp. 08-306576, isolated from the blood culture of a bacteremia patient.</title>
        <authorList>
            <person name="Lund L.C."/>
            <person name="Sydenham T.V."/>
            <person name="Hogh S.V."/>
            <person name="Skov M.N."/>
            <person name="Kemp M."/>
            <person name="Justesen U.S."/>
        </authorList>
    </citation>
    <scope>NUCLEOTIDE SEQUENCE [LARGE SCALE GENOMIC DNA]</scope>
    <source>
        <strain evidence="15 16">08-306576</strain>
    </source>
</reference>
<dbReference type="PANTHER" id="PTHR42995">
    <property type="entry name" value="ACETYL-COENZYME A CARBOXYLASE CARBOXYL TRANSFERASE SUBUNIT BETA, CHLOROPLASTIC"/>
    <property type="match status" value="1"/>
</dbReference>
<keyword evidence="4 13" id="KW-0479">Metal-binding</keyword>
<dbReference type="GO" id="GO:2001295">
    <property type="term" value="P:malonyl-CoA biosynthetic process"/>
    <property type="evidence" value="ECO:0007669"/>
    <property type="project" value="UniProtKB-UniRule"/>
</dbReference>
<dbReference type="InterPro" id="IPR041010">
    <property type="entry name" value="Znf-ACC"/>
</dbReference>
<proteinExistence type="inferred from homology"/>
<dbReference type="SUPFAM" id="SSF52096">
    <property type="entry name" value="ClpP/crotonase"/>
    <property type="match status" value="1"/>
</dbReference>
<evidence type="ECO:0000256" key="8">
    <source>
        <dbReference type="ARBA" id="ARBA00022833"/>
    </source>
</evidence>
<accession>A0A0B3W4M1</accession>
<feature type="binding site" evidence="13">
    <location>
        <position position="58"/>
    </location>
    <ligand>
        <name>Zn(2+)</name>
        <dbReference type="ChEBI" id="CHEBI:29105"/>
    </ligand>
</feature>
<dbReference type="GO" id="GO:0003989">
    <property type="term" value="F:acetyl-CoA carboxylase activity"/>
    <property type="evidence" value="ECO:0007669"/>
    <property type="project" value="InterPro"/>
</dbReference>
<comment type="caution">
    <text evidence="15">The sequence shown here is derived from an EMBL/GenBank/DDBJ whole genome shotgun (WGS) entry which is preliminary data.</text>
</comment>
<dbReference type="GO" id="GO:0016743">
    <property type="term" value="F:carboxyl- or carbamoyltransferase activity"/>
    <property type="evidence" value="ECO:0007669"/>
    <property type="project" value="UniProtKB-UniRule"/>
</dbReference>
<gene>
    <name evidence="13" type="primary">accD</name>
    <name evidence="15" type="ORF">QX51_08975</name>
</gene>
<keyword evidence="13" id="KW-0963">Cytoplasm</keyword>
<keyword evidence="11 13" id="KW-0275">Fatty acid biosynthesis</keyword>
<dbReference type="InterPro" id="IPR000438">
    <property type="entry name" value="Acetyl_CoA_COase_Trfase_b_su"/>
</dbReference>
<dbReference type="GO" id="GO:0008270">
    <property type="term" value="F:zinc ion binding"/>
    <property type="evidence" value="ECO:0007669"/>
    <property type="project" value="UniProtKB-UniRule"/>
</dbReference>
<keyword evidence="3 13" id="KW-0808">Transferase</keyword>
<evidence type="ECO:0000256" key="6">
    <source>
        <dbReference type="ARBA" id="ARBA00022771"/>
    </source>
</evidence>
<evidence type="ECO:0000256" key="12">
    <source>
        <dbReference type="ARBA" id="ARBA00025280"/>
    </source>
</evidence>
<feature type="binding site" evidence="13">
    <location>
        <position position="36"/>
    </location>
    <ligand>
        <name>Zn(2+)</name>
        <dbReference type="ChEBI" id="CHEBI:29105"/>
    </ligand>
</feature>
<dbReference type="UniPathway" id="UPA00655">
    <property type="reaction ID" value="UER00711"/>
</dbReference>
<evidence type="ECO:0000313" key="15">
    <source>
        <dbReference type="EMBL" id="KHS57357.1"/>
    </source>
</evidence>
<dbReference type="Proteomes" id="UP000031189">
    <property type="component" value="Unassembled WGS sequence"/>
</dbReference>
<comment type="catalytic activity">
    <reaction evidence="13">
        <text>N(6)-carboxybiotinyl-L-lysyl-[protein] + acetyl-CoA = N(6)-biotinyl-L-lysyl-[protein] + malonyl-CoA</text>
        <dbReference type="Rhea" id="RHEA:54728"/>
        <dbReference type="Rhea" id="RHEA-COMP:10505"/>
        <dbReference type="Rhea" id="RHEA-COMP:10506"/>
        <dbReference type="ChEBI" id="CHEBI:57288"/>
        <dbReference type="ChEBI" id="CHEBI:57384"/>
        <dbReference type="ChEBI" id="CHEBI:83144"/>
        <dbReference type="ChEBI" id="CHEBI:83145"/>
        <dbReference type="EC" id="2.1.3.15"/>
    </reaction>
</comment>
<keyword evidence="5 13" id="KW-0547">Nucleotide-binding</keyword>
<keyword evidence="8 13" id="KW-0862">Zinc</keyword>
<protein>
    <recommendedName>
        <fullName evidence="13">Acetyl-coenzyme A carboxylase carboxyl transferase subunit beta</fullName>
        <shortName evidence="13">ACCase subunit beta</shortName>
        <shortName evidence="13">Acetyl-CoA carboxylase carboxyltransferase subunit beta</shortName>
        <ecNumber evidence="13">2.1.3.15</ecNumber>
    </recommendedName>
</protein>
<sequence>MLKNLFRKREYVTVSSRNLNESSNLPNIPDGKWINCPKCKNILYKEDLDRNYKVCIGCGHHFSISAKMRIEQIFDEDSFIELFKDVETKNPLNFEGYEDKLELNKAKSGLKEAVITGTGEISSIKIATAIMDSNFMMGSMGSAVGEKITRIIEYATENRLPLIIFSASGGARMQEGILSLMQMAKTSLAISRHDKAGLLYISVITHPTTGGVTASFAMEGDIIISEPNAVIGFAGRRVIENTINEKLPADFQSAEFALEKGFVDSIVKRRDLKNYLYKVLRLHGVSENAK</sequence>
<comment type="similarity">
    <text evidence="13">Belongs to the AccD/PCCB family.</text>
</comment>
<dbReference type="PROSITE" id="PS50980">
    <property type="entry name" value="COA_CT_NTER"/>
    <property type="match status" value="1"/>
</dbReference>
<evidence type="ECO:0000313" key="16">
    <source>
        <dbReference type="Proteomes" id="UP000031189"/>
    </source>
</evidence>
<dbReference type="EMBL" id="JWHR01000079">
    <property type="protein sequence ID" value="KHS57357.1"/>
    <property type="molecule type" value="Genomic_DNA"/>
</dbReference>
<dbReference type="RefSeq" id="WP_039679568.1">
    <property type="nucleotide sequence ID" value="NZ_JWHR01000079.1"/>
</dbReference>
<dbReference type="EC" id="2.1.3.15" evidence="13"/>
<keyword evidence="7 13" id="KW-0276">Fatty acid metabolism</keyword>
<evidence type="ECO:0000256" key="3">
    <source>
        <dbReference type="ARBA" id="ARBA00022679"/>
    </source>
</evidence>
<keyword evidence="9 13" id="KW-0067">ATP-binding</keyword>
<keyword evidence="10 13" id="KW-0443">Lipid metabolism</keyword>
<dbReference type="STRING" id="1577792.QX51_08975"/>
<dbReference type="Pfam" id="PF01039">
    <property type="entry name" value="Carboxyl_trans"/>
    <property type="match status" value="1"/>
</dbReference>
<evidence type="ECO:0000259" key="14">
    <source>
        <dbReference type="PROSITE" id="PS50980"/>
    </source>
</evidence>
<dbReference type="InterPro" id="IPR011762">
    <property type="entry name" value="COA_CT_N"/>
</dbReference>
<evidence type="ECO:0000256" key="11">
    <source>
        <dbReference type="ARBA" id="ARBA00023160"/>
    </source>
</evidence>
<comment type="subunit">
    <text evidence="13">Acetyl-CoA carboxylase is a heterohexamer composed of biotin carboxyl carrier protein (AccB), biotin carboxylase (AccC) and two subunits each of ACCase subunit alpha (AccA) and ACCase subunit beta (AccD).</text>
</comment>
<comment type="subcellular location">
    <subcellularLocation>
        <location evidence="1 13">Cytoplasm</location>
    </subcellularLocation>
</comment>
<keyword evidence="16" id="KW-1185">Reference proteome</keyword>
<dbReference type="AlphaFoldDB" id="A0A0B3W4M1"/>
<dbReference type="Pfam" id="PF17848">
    <property type="entry name" value="Zn_ribbon_ACC"/>
    <property type="match status" value="1"/>
</dbReference>
<evidence type="ECO:0000256" key="10">
    <source>
        <dbReference type="ARBA" id="ARBA00023098"/>
    </source>
</evidence>
<feature type="binding site" evidence="13">
    <location>
        <position position="39"/>
    </location>
    <ligand>
        <name>Zn(2+)</name>
        <dbReference type="ChEBI" id="CHEBI:29105"/>
    </ligand>
</feature>
<feature type="binding site" evidence="13">
    <location>
        <position position="55"/>
    </location>
    <ligand>
        <name>Zn(2+)</name>
        <dbReference type="ChEBI" id="CHEBI:29105"/>
    </ligand>
</feature>
<evidence type="ECO:0000256" key="9">
    <source>
        <dbReference type="ARBA" id="ARBA00022840"/>
    </source>
</evidence>
<dbReference type="GO" id="GO:0009317">
    <property type="term" value="C:acetyl-CoA carboxylase complex"/>
    <property type="evidence" value="ECO:0007669"/>
    <property type="project" value="InterPro"/>
</dbReference>
<dbReference type="PRINTS" id="PR01070">
    <property type="entry name" value="ACCCTRFRASEB"/>
</dbReference>
<comment type="pathway">
    <text evidence="13">Lipid metabolism; malonyl-CoA biosynthesis; malonyl-CoA from acetyl-CoA: step 1/1.</text>
</comment>
<comment type="function">
    <text evidence="12 13">Component of the acetyl coenzyme A carboxylase (ACC) complex. Biotin carboxylase (BC) catalyzes the carboxylation of biotin on its carrier protein (BCCP) and then the CO(2) group is transferred by the transcarboxylase to acetyl-CoA to form malonyl-CoA.</text>
</comment>
<dbReference type="GO" id="GO:0005524">
    <property type="term" value="F:ATP binding"/>
    <property type="evidence" value="ECO:0007669"/>
    <property type="project" value="UniProtKB-KW"/>
</dbReference>
<dbReference type="OrthoDB" id="9772975at2"/>
<evidence type="ECO:0000256" key="7">
    <source>
        <dbReference type="ARBA" id="ARBA00022832"/>
    </source>
</evidence>